<keyword evidence="1" id="KW-1133">Transmembrane helix</keyword>
<dbReference type="InterPro" id="IPR045985">
    <property type="entry name" value="DUF5941"/>
</dbReference>
<organism evidence="3 4">
    <name type="scientific">Actinomadura physcomitrii</name>
    <dbReference type="NCBI Taxonomy" id="2650748"/>
    <lineage>
        <taxon>Bacteria</taxon>
        <taxon>Bacillati</taxon>
        <taxon>Actinomycetota</taxon>
        <taxon>Actinomycetes</taxon>
        <taxon>Streptosporangiales</taxon>
        <taxon>Thermomonosporaceae</taxon>
        <taxon>Actinomadura</taxon>
    </lineage>
</organism>
<dbReference type="Pfam" id="PF19365">
    <property type="entry name" value="DUF5941"/>
    <property type="match status" value="1"/>
</dbReference>
<keyword evidence="1" id="KW-0812">Transmembrane</keyword>
<name>A0A6I4MH34_9ACTN</name>
<dbReference type="EMBL" id="WBMS02000038">
    <property type="protein sequence ID" value="MWA05478.1"/>
    <property type="molecule type" value="Genomic_DNA"/>
</dbReference>
<evidence type="ECO:0000259" key="2">
    <source>
        <dbReference type="Pfam" id="PF19365"/>
    </source>
</evidence>
<feature type="transmembrane region" description="Helical" evidence="1">
    <location>
        <begin position="178"/>
        <end position="205"/>
    </location>
</feature>
<evidence type="ECO:0000256" key="1">
    <source>
        <dbReference type="SAM" id="Phobius"/>
    </source>
</evidence>
<proteinExistence type="predicted"/>
<keyword evidence="4" id="KW-1185">Reference proteome</keyword>
<dbReference type="AlphaFoldDB" id="A0A6I4MH34"/>
<accession>A0A6I4MH34</accession>
<protein>
    <recommendedName>
        <fullName evidence="2">DUF5941 domain-containing protein</fullName>
    </recommendedName>
</protein>
<feature type="domain" description="DUF5941" evidence="2">
    <location>
        <begin position="33"/>
        <end position="216"/>
    </location>
</feature>
<keyword evidence="1" id="KW-0472">Membrane</keyword>
<reference evidence="3" key="1">
    <citation type="submission" date="2019-12" db="EMBL/GenBank/DDBJ databases">
        <title>Actinomadura physcomitrii sp. nov., a novel actinomycete isolated from moss [Physcomitrium sphaericum (Ludw) Fuernr].</title>
        <authorList>
            <person name="Zhuang X."/>
        </authorList>
    </citation>
    <scope>NUCLEOTIDE SEQUENCE [LARGE SCALE GENOMIC DNA]</scope>
    <source>
        <strain evidence="3">LD22</strain>
    </source>
</reference>
<sequence>MGLGRRRVRPRRACARRVRPCGARAGIGGPVNAAVQVGDHRDDGPVCLVLGMTARGRLPPLPAVTAAAGVTALLLAAGAQGPPAPALLAPIVAILLAGPSAGHPHEGRLDWLVPPIIRAIEYGYLAVLGFAQGVPAPLVYVPAAVLALHHCDAAYRSRQGVRPWGLVLRAGLGWEGRMLWVAFAGLCGLLPIAYAALAAYLGVLFGSEGVAMWARSVRGGGVMVDWEEERA</sequence>
<comment type="caution">
    <text evidence="3">The sequence shown here is derived from an EMBL/GenBank/DDBJ whole genome shotgun (WGS) entry which is preliminary data.</text>
</comment>
<feature type="transmembrane region" description="Helical" evidence="1">
    <location>
        <begin position="122"/>
        <end position="140"/>
    </location>
</feature>
<evidence type="ECO:0000313" key="3">
    <source>
        <dbReference type="EMBL" id="MWA05478.1"/>
    </source>
</evidence>
<gene>
    <name evidence="3" type="ORF">F8568_034970</name>
</gene>
<dbReference type="Proteomes" id="UP000462055">
    <property type="component" value="Unassembled WGS sequence"/>
</dbReference>
<evidence type="ECO:0000313" key="4">
    <source>
        <dbReference type="Proteomes" id="UP000462055"/>
    </source>
</evidence>